<comment type="caution">
    <text evidence="2">The sequence shown here is derived from an EMBL/GenBank/DDBJ whole genome shotgun (WGS) entry which is preliminary data.</text>
</comment>
<sequence>MAQSHVEIAKQLKHNSEEIKEYFEDLYAWQSEVSKEGGGSGGKEQPSTGRSGSATGSSGPAAKPERKKGEDGQGGKPHGSPSHVGDLKSANIHGGTKWRGNNNALKRDHNSLESYYNAWDKLKIDDIENSEEGSAGHRHGCSGEAPGETERGGHAEGALHIAKKTEELAPTVEAERRKSTTICKGSCGKTDGAATDGAATDGAATEGGVTEGEVAEGEVAEGEVAEGEVAEGEVAEGEVAEGEVAEGGITTPPRCVLTTPNENRLVNLRSKVHDMYLSKNEEGKINYQNKRYNKCLENYNDLINYIDFELSSNNIFLQIEQNLNNELYLDVLSHKKQIFLNNNIKQLSILRTKVLVNRSLVYQRVSSYFESINDCSSIILFYNYFLPEYKNCASYSIGNNSLTVNVKYVLFKAYYLRGMARYKLKIYKFSLKDFKSSKECAKDMNCCSTLNIEKSIQLLQNVIAQNDAKRRARRQAEYTSTLLERYKLKPRLLSIQLIPREHTEEGIPLGNNTNGVKCLTGGSTAEEPTMGCASNGGNSPCEETKYLRHFVQGGTAPVQKNSVVVEALSEGEHNHVGGTDGDIERDNHHDTDSSLTLSESNALSDVEETKPPLLTMSSGANLGKRKIKNKINFELLWNSNEIKSNFKKQIDILKTAFLEEAIFQFNLDRDIYVDILDSLFKNNFLSLFENGDDEEGIKIKLQGGSYAGISPNGDEETNKTAPSPSNGELAHVEEREDTGECLNCAECVVLIDILYILTNGGKESYALLFVDKKERALLLTFYNFILKYTNVFLCNENCLRGKTLLLKGLLERIS</sequence>
<feature type="region of interest" description="Disordered" evidence="1">
    <location>
        <begin position="130"/>
        <end position="153"/>
    </location>
</feature>
<name>A0A8S4H583_PLAVI</name>
<protein>
    <submittedName>
        <fullName evidence="2">(malaria parasite P. vivax) hypothetical protein</fullName>
    </submittedName>
</protein>
<dbReference type="VEuPathDB" id="PlasmoDB:PVPAM_140027800"/>
<feature type="compositionally biased region" description="Basic and acidic residues" evidence="1">
    <location>
        <begin position="63"/>
        <end position="73"/>
    </location>
</feature>
<evidence type="ECO:0000313" key="3">
    <source>
        <dbReference type="Proteomes" id="UP000779233"/>
    </source>
</evidence>
<feature type="compositionally biased region" description="Low complexity" evidence="1">
    <location>
        <begin position="190"/>
        <end position="212"/>
    </location>
</feature>
<feature type="compositionally biased region" description="Polar residues" evidence="1">
    <location>
        <begin position="593"/>
        <end position="602"/>
    </location>
</feature>
<dbReference type="EMBL" id="CAJZCX010000003">
    <property type="protein sequence ID" value="CAG9472035.1"/>
    <property type="molecule type" value="Genomic_DNA"/>
</dbReference>
<accession>A0A8S4H583</accession>
<feature type="compositionally biased region" description="Basic and acidic residues" evidence="1">
    <location>
        <begin position="582"/>
        <end position="592"/>
    </location>
</feature>
<dbReference type="PANTHER" id="PTHR36975:SF5">
    <property type="entry name" value="TRANSLOCATED ACTIN-RECRUITING PHOSPHOPROTEIN"/>
    <property type="match status" value="1"/>
</dbReference>
<dbReference type="Proteomes" id="UP000779233">
    <property type="component" value="Unassembled WGS sequence"/>
</dbReference>
<dbReference type="InterPro" id="IPR053108">
    <property type="entry name" value="Chlamydial_TARP"/>
</dbReference>
<organism evidence="2 3">
    <name type="scientific">Plasmodium vivax</name>
    <name type="common">malaria parasite P. vivax</name>
    <dbReference type="NCBI Taxonomy" id="5855"/>
    <lineage>
        <taxon>Eukaryota</taxon>
        <taxon>Sar</taxon>
        <taxon>Alveolata</taxon>
        <taxon>Apicomplexa</taxon>
        <taxon>Aconoidasida</taxon>
        <taxon>Haemosporida</taxon>
        <taxon>Plasmodiidae</taxon>
        <taxon>Plasmodium</taxon>
        <taxon>Plasmodium (Plasmodium)</taxon>
    </lineage>
</organism>
<dbReference type="Gene3D" id="1.25.40.10">
    <property type="entry name" value="Tetratricopeptide repeat domain"/>
    <property type="match status" value="1"/>
</dbReference>
<dbReference type="InterPro" id="IPR011990">
    <property type="entry name" value="TPR-like_helical_dom_sf"/>
</dbReference>
<feature type="region of interest" description="Disordered" evidence="1">
    <location>
        <begin position="572"/>
        <end position="602"/>
    </location>
</feature>
<evidence type="ECO:0000256" key="1">
    <source>
        <dbReference type="SAM" id="MobiDB-lite"/>
    </source>
</evidence>
<feature type="region of interest" description="Disordered" evidence="1">
    <location>
        <begin position="33"/>
        <end position="105"/>
    </location>
</feature>
<dbReference type="AlphaFoldDB" id="A0A8S4H583"/>
<dbReference type="PANTHER" id="PTHR36975">
    <property type="match status" value="1"/>
</dbReference>
<gene>
    <name evidence="2" type="ORF">PVW1_140026400</name>
</gene>
<feature type="compositionally biased region" description="Low complexity" evidence="1">
    <location>
        <begin position="43"/>
        <end position="62"/>
    </location>
</feature>
<evidence type="ECO:0000313" key="2">
    <source>
        <dbReference type="EMBL" id="CAG9472035.1"/>
    </source>
</evidence>
<proteinExistence type="predicted"/>
<dbReference type="SUPFAM" id="SSF48452">
    <property type="entry name" value="TPR-like"/>
    <property type="match status" value="1"/>
</dbReference>
<feature type="region of interest" description="Disordered" evidence="1">
    <location>
        <begin position="188"/>
        <end position="254"/>
    </location>
</feature>
<reference evidence="2" key="1">
    <citation type="submission" date="2021-09" db="EMBL/GenBank/DDBJ databases">
        <authorList>
            <consortium name="Pathogen Informatics"/>
        </authorList>
    </citation>
    <scope>NUCLEOTIDE SEQUENCE</scope>
    <source>
        <strain evidence="2">PvW1</strain>
    </source>
</reference>
<feature type="compositionally biased region" description="Acidic residues" evidence="1">
    <location>
        <begin position="213"/>
        <end position="244"/>
    </location>
</feature>